<reference evidence="1" key="1">
    <citation type="submission" date="2021-06" db="EMBL/GenBank/DDBJ databases">
        <authorList>
            <person name="Kallberg Y."/>
            <person name="Tangrot J."/>
            <person name="Rosling A."/>
        </authorList>
    </citation>
    <scope>NUCLEOTIDE SEQUENCE</scope>
    <source>
        <strain evidence="1">MA461A</strain>
    </source>
</reference>
<accession>A0ACA9RBA3</accession>
<protein>
    <submittedName>
        <fullName evidence="1">1009_t:CDS:1</fullName>
    </submittedName>
</protein>
<evidence type="ECO:0000313" key="1">
    <source>
        <dbReference type="EMBL" id="CAG8785128.1"/>
    </source>
</evidence>
<dbReference type="EMBL" id="CAJVQC010047697">
    <property type="protein sequence ID" value="CAG8785128.1"/>
    <property type="molecule type" value="Genomic_DNA"/>
</dbReference>
<comment type="caution">
    <text evidence="1">The sequence shown here is derived from an EMBL/GenBank/DDBJ whole genome shotgun (WGS) entry which is preliminary data.</text>
</comment>
<sequence length="103" mass="11682">PRELNNPQIGKSTDTRANKESPFIKKLLNGAIEVTCKRTKIIDDDTSESQKIQTQLAILGKLKDLPNILKFYGLSKISNYQVTVFEWAELGILQELYDENDIA</sequence>
<organism evidence="1 2">
    <name type="scientific">Racocetra persica</name>
    <dbReference type="NCBI Taxonomy" id="160502"/>
    <lineage>
        <taxon>Eukaryota</taxon>
        <taxon>Fungi</taxon>
        <taxon>Fungi incertae sedis</taxon>
        <taxon>Mucoromycota</taxon>
        <taxon>Glomeromycotina</taxon>
        <taxon>Glomeromycetes</taxon>
        <taxon>Diversisporales</taxon>
        <taxon>Gigasporaceae</taxon>
        <taxon>Racocetra</taxon>
    </lineage>
</organism>
<keyword evidence="2" id="KW-1185">Reference proteome</keyword>
<evidence type="ECO:0000313" key="2">
    <source>
        <dbReference type="Proteomes" id="UP000789920"/>
    </source>
</evidence>
<proteinExistence type="predicted"/>
<feature type="non-terminal residue" evidence="1">
    <location>
        <position position="1"/>
    </location>
</feature>
<name>A0ACA9RBA3_9GLOM</name>
<dbReference type="Proteomes" id="UP000789920">
    <property type="component" value="Unassembled WGS sequence"/>
</dbReference>
<gene>
    <name evidence="1" type="ORF">RPERSI_LOCUS18170</name>
</gene>